<gene>
    <name evidence="9" type="primary">rbsK</name>
    <name evidence="11" type="ORF">HNR09_002516</name>
</gene>
<accession>A0A7Z0GNF7</accession>
<evidence type="ECO:0000256" key="3">
    <source>
        <dbReference type="ARBA" id="ARBA00022741"/>
    </source>
</evidence>
<reference evidence="11 12" key="1">
    <citation type="submission" date="2020-07" db="EMBL/GenBank/DDBJ databases">
        <title>Sequencing the genomes of 1000 actinobacteria strains.</title>
        <authorList>
            <person name="Klenk H.-P."/>
        </authorList>
    </citation>
    <scope>NUCLEOTIDE SEQUENCE [LARGE SCALE GENOMIC DNA]</scope>
    <source>
        <strain evidence="11 12">DSM 15475</strain>
    </source>
</reference>
<dbReference type="PANTHER" id="PTHR10584:SF166">
    <property type="entry name" value="RIBOKINASE"/>
    <property type="match status" value="1"/>
</dbReference>
<feature type="binding site" evidence="9">
    <location>
        <begin position="209"/>
        <end position="214"/>
    </location>
    <ligand>
        <name>ATP</name>
        <dbReference type="ChEBI" id="CHEBI:30616"/>
    </ligand>
</feature>
<evidence type="ECO:0000313" key="12">
    <source>
        <dbReference type="Proteomes" id="UP000535437"/>
    </source>
</evidence>
<dbReference type="GO" id="GO:0046872">
    <property type="term" value="F:metal ion binding"/>
    <property type="evidence" value="ECO:0007669"/>
    <property type="project" value="UniProtKB-KW"/>
</dbReference>
<evidence type="ECO:0000313" key="11">
    <source>
        <dbReference type="EMBL" id="NYJ79105.1"/>
    </source>
</evidence>
<keyword evidence="6 9" id="KW-0460">Magnesium</keyword>
<protein>
    <recommendedName>
        <fullName evidence="9">Ribokinase</fullName>
        <shortName evidence="9">RK</shortName>
        <ecNumber evidence="9">2.7.1.15</ecNumber>
    </recommendedName>
</protein>
<dbReference type="UniPathway" id="UPA00916">
    <property type="reaction ID" value="UER00889"/>
</dbReference>
<feature type="binding site" evidence="9">
    <location>
        <position position="277"/>
    </location>
    <ligand>
        <name>K(+)</name>
        <dbReference type="ChEBI" id="CHEBI:29103"/>
    </ligand>
</feature>
<dbReference type="GO" id="GO:0005829">
    <property type="term" value="C:cytosol"/>
    <property type="evidence" value="ECO:0007669"/>
    <property type="project" value="TreeGrafter"/>
</dbReference>
<keyword evidence="1 9" id="KW-0808">Transferase</keyword>
<keyword evidence="8 9" id="KW-0119">Carbohydrate metabolism</keyword>
<dbReference type="HAMAP" id="MF_01987">
    <property type="entry name" value="Ribokinase"/>
    <property type="match status" value="1"/>
</dbReference>
<comment type="catalytic activity">
    <reaction evidence="9">
        <text>D-ribose + ATP = D-ribose 5-phosphate + ADP + H(+)</text>
        <dbReference type="Rhea" id="RHEA:13697"/>
        <dbReference type="ChEBI" id="CHEBI:15378"/>
        <dbReference type="ChEBI" id="CHEBI:30616"/>
        <dbReference type="ChEBI" id="CHEBI:47013"/>
        <dbReference type="ChEBI" id="CHEBI:78346"/>
        <dbReference type="ChEBI" id="CHEBI:456216"/>
        <dbReference type="EC" id="2.7.1.15"/>
    </reaction>
</comment>
<keyword evidence="9" id="KW-0963">Cytoplasm</keyword>
<dbReference type="AlphaFoldDB" id="A0A7Z0GNF7"/>
<dbReference type="InterPro" id="IPR002139">
    <property type="entry name" value="Ribo/fructo_kinase"/>
</dbReference>
<comment type="caution">
    <text evidence="11">The sequence shown here is derived from an EMBL/GenBank/DDBJ whole genome shotgun (WGS) entry which is preliminary data.</text>
</comment>
<comment type="function">
    <text evidence="9">Catalyzes the phosphorylation of ribose at O-5 in a reaction requiring ATP and magnesium. The resulting D-ribose-5-phosphate can then be used either for sythesis of nucleotides, histidine, and tryptophan, or as a component of the pentose phosphate pathway.</text>
</comment>
<feature type="active site" description="Proton acceptor" evidence="9">
    <location>
        <position position="242"/>
    </location>
</feature>
<dbReference type="InterPro" id="IPR011611">
    <property type="entry name" value="PfkB_dom"/>
</dbReference>
<dbReference type="InterPro" id="IPR029056">
    <property type="entry name" value="Ribokinase-like"/>
</dbReference>
<feature type="binding site" evidence="9">
    <location>
        <position position="281"/>
    </location>
    <ligand>
        <name>K(+)</name>
        <dbReference type="ChEBI" id="CHEBI:29103"/>
    </ligand>
</feature>
<dbReference type="GO" id="GO:0004747">
    <property type="term" value="F:ribokinase activity"/>
    <property type="evidence" value="ECO:0007669"/>
    <property type="project" value="UniProtKB-UniRule"/>
</dbReference>
<feature type="binding site" evidence="9">
    <location>
        <position position="136"/>
    </location>
    <ligand>
        <name>substrate</name>
    </ligand>
</feature>
<comment type="subcellular location">
    <subcellularLocation>
        <location evidence="9">Cytoplasm</location>
    </subcellularLocation>
</comment>
<comment type="similarity">
    <text evidence="9">Belongs to the carbohydrate kinase PfkB family. Ribokinase subfamily.</text>
</comment>
<feature type="binding site" evidence="9">
    <location>
        <position position="275"/>
    </location>
    <ligand>
        <name>K(+)</name>
        <dbReference type="ChEBI" id="CHEBI:29103"/>
    </ligand>
</feature>
<dbReference type="PRINTS" id="PR00990">
    <property type="entry name" value="RIBOKINASE"/>
</dbReference>
<dbReference type="EMBL" id="JACCFY010000001">
    <property type="protein sequence ID" value="NYJ79105.1"/>
    <property type="molecule type" value="Genomic_DNA"/>
</dbReference>
<dbReference type="Gene3D" id="3.40.1190.20">
    <property type="match status" value="1"/>
</dbReference>
<dbReference type="GO" id="GO:0005524">
    <property type="term" value="F:ATP binding"/>
    <property type="evidence" value="ECO:0007669"/>
    <property type="project" value="UniProtKB-UniRule"/>
</dbReference>
<sequence>MTLLVVGSINEDLTIRLPEFPQPGETLGASSVTRTIGGKSANQAVAAALVGAQCRLVARVGSDDAGAEALRVLREAGVDTDGVLVGQGPTGSAFISVRDDGENTIVVVPGANAQLHVEHIPEDVFDGADWLLLSLEVPLATVGGLAARARAAGVRVALNASPLPSQVLDLTDVDMVVVNDGEASRLLGDQASAESARADQLGVETLVVTHGGDGATIHGREGDVVSVPGVPVRAVDTTGCGDAFAGALVGRLTRGDTVSQAGATAARFAAEAATRPGAQASYPRDFAV</sequence>
<evidence type="ECO:0000259" key="10">
    <source>
        <dbReference type="Pfam" id="PF00294"/>
    </source>
</evidence>
<keyword evidence="5 9" id="KW-0067">ATP-binding</keyword>
<proteinExistence type="inferred from homology"/>
<comment type="subunit">
    <text evidence="9">Homodimer.</text>
</comment>
<dbReference type="SUPFAM" id="SSF53613">
    <property type="entry name" value="Ribokinase-like"/>
    <property type="match status" value="1"/>
</dbReference>
<organism evidence="11 12">
    <name type="scientific">Nesterenkonia xinjiangensis</name>
    <dbReference type="NCBI Taxonomy" id="225327"/>
    <lineage>
        <taxon>Bacteria</taxon>
        <taxon>Bacillati</taxon>
        <taxon>Actinomycetota</taxon>
        <taxon>Actinomycetes</taxon>
        <taxon>Micrococcales</taxon>
        <taxon>Micrococcaceae</taxon>
        <taxon>Nesterenkonia</taxon>
    </lineage>
</organism>
<feature type="binding site" evidence="9">
    <location>
        <position position="238"/>
    </location>
    <ligand>
        <name>K(+)</name>
        <dbReference type="ChEBI" id="CHEBI:29103"/>
    </ligand>
</feature>
<evidence type="ECO:0000256" key="1">
    <source>
        <dbReference type="ARBA" id="ARBA00022679"/>
    </source>
</evidence>
<evidence type="ECO:0000256" key="4">
    <source>
        <dbReference type="ARBA" id="ARBA00022777"/>
    </source>
</evidence>
<comment type="activity regulation">
    <text evidence="9">Activated by a monovalent cation that binds near, but not in, the active site. The most likely occupant of the site in vivo is potassium. Ion binding induces a conformational change that may alter substrate affinity.</text>
</comment>
<dbReference type="GO" id="GO:0019303">
    <property type="term" value="P:D-ribose catabolic process"/>
    <property type="evidence" value="ECO:0007669"/>
    <property type="project" value="UniProtKB-UniRule"/>
</dbReference>
<dbReference type="RefSeq" id="WP_179542373.1">
    <property type="nucleotide sequence ID" value="NZ_BAAALL010000001.1"/>
</dbReference>
<dbReference type="Pfam" id="PF00294">
    <property type="entry name" value="PfkB"/>
    <property type="match status" value="1"/>
</dbReference>
<comment type="caution">
    <text evidence="9">Lacks conserved residue(s) required for the propagation of feature annotation.</text>
</comment>
<feature type="binding site" evidence="9">
    <location>
        <position position="236"/>
    </location>
    <ligand>
        <name>K(+)</name>
        <dbReference type="ChEBI" id="CHEBI:29103"/>
    </ligand>
</feature>
<keyword evidence="12" id="KW-1185">Reference proteome</keyword>
<feature type="binding site" evidence="9">
    <location>
        <position position="242"/>
    </location>
    <ligand>
        <name>substrate</name>
    </ligand>
</feature>
<dbReference type="CDD" id="cd01174">
    <property type="entry name" value="ribokinase"/>
    <property type="match status" value="1"/>
</dbReference>
<keyword evidence="7 9" id="KW-0630">Potassium</keyword>
<name>A0A7Z0GNF7_9MICC</name>
<feature type="binding site" evidence="9">
    <location>
        <position position="179"/>
    </location>
    <ligand>
        <name>ATP</name>
        <dbReference type="ChEBI" id="CHEBI:30616"/>
    </ligand>
</feature>
<evidence type="ECO:0000256" key="8">
    <source>
        <dbReference type="ARBA" id="ARBA00023277"/>
    </source>
</evidence>
<evidence type="ECO:0000256" key="5">
    <source>
        <dbReference type="ARBA" id="ARBA00022840"/>
    </source>
</evidence>
<comment type="pathway">
    <text evidence="9">Carbohydrate metabolism; D-ribose degradation; D-ribose 5-phosphate from beta-D-ribopyranose: step 2/2.</text>
</comment>
<feature type="binding site" evidence="9">
    <location>
        <begin position="241"/>
        <end position="242"/>
    </location>
    <ligand>
        <name>ATP</name>
        <dbReference type="ChEBI" id="CHEBI:30616"/>
    </ligand>
</feature>
<comment type="cofactor">
    <cofactor evidence="9">
        <name>Mg(2+)</name>
        <dbReference type="ChEBI" id="CHEBI:18420"/>
    </cofactor>
    <text evidence="9">Requires a divalent cation, most likely magnesium in vivo, as an electrophilic catalyst to aid phosphoryl group transfer. It is the chelate of the metal and the nucleotide that is the actual substrate.</text>
</comment>
<keyword evidence="2 9" id="KW-0479">Metal-binding</keyword>
<evidence type="ECO:0000256" key="9">
    <source>
        <dbReference type="HAMAP-Rule" id="MF_01987"/>
    </source>
</evidence>
<dbReference type="EC" id="2.7.1.15" evidence="9"/>
<evidence type="ECO:0000256" key="6">
    <source>
        <dbReference type="ARBA" id="ARBA00022842"/>
    </source>
</evidence>
<evidence type="ECO:0000256" key="2">
    <source>
        <dbReference type="ARBA" id="ARBA00022723"/>
    </source>
</evidence>
<feature type="binding site" evidence="9">
    <location>
        <begin position="38"/>
        <end position="42"/>
    </location>
    <ligand>
        <name>substrate</name>
    </ligand>
</feature>
<keyword evidence="3 9" id="KW-0547">Nucleotide-binding</keyword>
<feature type="binding site" evidence="9">
    <location>
        <begin position="10"/>
        <end position="12"/>
    </location>
    <ligand>
        <name>substrate</name>
    </ligand>
</feature>
<feature type="binding site" evidence="9">
    <location>
        <position position="272"/>
    </location>
    <ligand>
        <name>K(+)</name>
        <dbReference type="ChEBI" id="CHEBI:29103"/>
    </ligand>
</feature>
<dbReference type="InterPro" id="IPR011877">
    <property type="entry name" value="Ribokinase"/>
</dbReference>
<dbReference type="Proteomes" id="UP000535437">
    <property type="component" value="Unassembled WGS sequence"/>
</dbReference>
<keyword evidence="4 9" id="KW-0418">Kinase</keyword>
<evidence type="ECO:0000256" key="7">
    <source>
        <dbReference type="ARBA" id="ARBA00022958"/>
    </source>
</evidence>
<dbReference type="PANTHER" id="PTHR10584">
    <property type="entry name" value="SUGAR KINASE"/>
    <property type="match status" value="1"/>
</dbReference>
<feature type="domain" description="Carbohydrate kinase PfkB" evidence="10">
    <location>
        <begin position="3"/>
        <end position="283"/>
    </location>
</feature>